<comment type="caution">
    <text evidence="2">The sequence shown here is derived from an EMBL/GenBank/DDBJ whole genome shotgun (WGS) entry which is preliminary data.</text>
</comment>
<organism evidence="2 3">
    <name type="scientific">Lithospermum erythrorhizon</name>
    <name type="common">Purple gromwell</name>
    <name type="synonym">Lithospermum officinale var. erythrorhizon</name>
    <dbReference type="NCBI Taxonomy" id="34254"/>
    <lineage>
        <taxon>Eukaryota</taxon>
        <taxon>Viridiplantae</taxon>
        <taxon>Streptophyta</taxon>
        <taxon>Embryophyta</taxon>
        <taxon>Tracheophyta</taxon>
        <taxon>Spermatophyta</taxon>
        <taxon>Magnoliopsida</taxon>
        <taxon>eudicotyledons</taxon>
        <taxon>Gunneridae</taxon>
        <taxon>Pentapetalae</taxon>
        <taxon>asterids</taxon>
        <taxon>lamiids</taxon>
        <taxon>Boraginales</taxon>
        <taxon>Boraginaceae</taxon>
        <taxon>Boraginoideae</taxon>
        <taxon>Lithospermeae</taxon>
        <taxon>Lithospermum</taxon>
    </lineage>
</organism>
<reference evidence="2 3" key="1">
    <citation type="submission" date="2024-01" db="EMBL/GenBank/DDBJ databases">
        <title>The complete chloroplast genome sequence of Lithospermum erythrorhizon: insights into the phylogenetic relationship among Boraginaceae species and the maternal lineages of purple gromwells.</title>
        <authorList>
            <person name="Okada T."/>
            <person name="Watanabe K."/>
        </authorList>
    </citation>
    <scope>NUCLEOTIDE SEQUENCE [LARGE SCALE GENOMIC DNA]</scope>
</reference>
<evidence type="ECO:0000313" key="3">
    <source>
        <dbReference type="Proteomes" id="UP001454036"/>
    </source>
</evidence>
<proteinExistence type="predicted"/>
<feature type="chain" id="PRO_5043618410" evidence="1">
    <location>
        <begin position="24"/>
        <end position="110"/>
    </location>
</feature>
<evidence type="ECO:0000256" key="1">
    <source>
        <dbReference type="SAM" id="SignalP"/>
    </source>
</evidence>
<dbReference type="CDD" id="cd09272">
    <property type="entry name" value="RNase_HI_RT_Ty1"/>
    <property type="match status" value="1"/>
</dbReference>
<evidence type="ECO:0000313" key="2">
    <source>
        <dbReference type="EMBL" id="GAA0159075.1"/>
    </source>
</evidence>
<dbReference type="Proteomes" id="UP001454036">
    <property type="component" value="Unassembled WGS sequence"/>
</dbReference>
<keyword evidence="3" id="KW-1185">Reference proteome</keyword>
<feature type="signal peptide" evidence="1">
    <location>
        <begin position="1"/>
        <end position="23"/>
    </location>
</feature>
<dbReference type="PANTHER" id="PTHR11439">
    <property type="entry name" value="GAG-POL-RELATED RETROTRANSPOSON"/>
    <property type="match status" value="1"/>
</dbReference>
<accession>A0AAV3Q6D4</accession>
<keyword evidence="1" id="KW-0732">Signal</keyword>
<sequence length="110" mass="12802">MATLTVELKWLKALLASLSVSHSQPMTLFCNSQSALHITQNPIFHERTKHIEVDCHYVWNVIQDGTITTTHVSTEYNLPISSPKHWERRSFTTYFINWALDRFSFLHSPT</sequence>
<dbReference type="AlphaFoldDB" id="A0AAV3Q6D4"/>
<gene>
    <name evidence="2" type="ORF">LIER_15945</name>
</gene>
<dbReference type="EMBL" id="BAABME010003515">
    <property type="protein sequence ID" value="GAA0159075.1"/>
    <property type="molecule type" value="Genomic_DNA"/>
</dbReference>
<dbReference type="PANTHER" id="PTHR11439:SF462">
    <property type="match status" value="1"/>
</dbReference>
<protein>
    <submittedName>
        <fullName evidence="2">Uncharacterized protein</fullName>
    </submittedName>
</protein>
<name>A0AAV3Q6D4_LITER</name>